<feature type="transmembrane region" description="Helical" evidence="7">
    <location>
        <begin position="89"/>
        <end position="112"/>
    </location>
</feature>
<evidence type="ECO:0000313" key="9">
    <source>
        <dbReference type="Proteomes" id="UP000253594"/>
    </source>
</evidence>
<organism evidence="8 9">
    <name type="scientific">Pseudomonas aeruginosa</name>
    <dbReference type="NCBI Taxonomy" id="287"/>
    <lineage>
        <taxon>Bacteria</taxon>
        <taxon>Pseudomonadati</taxon>
        <taxon>Pseudomonadota</taxon>
        <taxon>Gammaproteobacteria</taxon>
        <taxon>Pseudomonadales</taxon>
        <taxon>Pseudomonadaceae</taxon>
        <taxon>Pseudomonas</taxon>
    </lineage>
</organism>
<dbReference type="EMBL" id="QORE01002735">
    <property type="protein sequence ID" value="RCI69776.1"/>
    <property type="molecule type" value="Genomic_DNA"/>
</dbReference>
<name>A0A367LX32_PSEAI</name>
<evidence type="ECO:0000256" key="5">
    <source>
        <dbReference type="ARBA" id="ARBA00022989"/>
    </source>
</evidence>
<evidence type="ECO:0000256" key="6">
    <source>
        <dbReference type="ARBA" id="ARBA00023136"/>
    </source>
</evidence>
<keyword evidence="5 7" id="KW-1133">Transmembrane helix</keyword>
<keyword evidence="3 8" id="KW-0808">Transferase</keyword>
<feature type="non-terminal residue" evidence="8">
    <location>
        <position position="1"/>
    </location>
</feature>
<dbReference type="InterPro" id="IPR029044">
    <property type="entry name" value="Nucleotide-diphossugar_trans"/>
</dbReference>
<feature type="non-terminal residue" evidence="8">
    <location>
        <position position="135"/>
    </location>
</feature>
<evidence type="ECO:0000256" key="2">
    <source>
        <dbReference type="ARBA" id="ARBA00022676"/>
    </source>
</evidence>
<dbReference type="Proteomes" id="UP000253594">
    <property type="component" value="Unassembled WGS sequence"/>
</dbReference>
<sequence>LINRLSEVPIPRDVGDFRLLDRRVVDALCALPDGNRFMKGLFAWVGFRQVDIAYSRAARVAGHSKWRYWRLWNFALEGITGFSTAPLKVAGYLGLLSLLAALATLLAGIFGQQEIHEHWPVISALFLIGGLQLLA</sequence>
<keyword evidence="6 7" id="KW-0472">Membrane</keyword>
<dbReference type="SUPFAM" id="SSF53448">
    <property type="entry name" value="Nucleotide-diphospho-sugar transferases"/>
    <property type="match status" value="1"/>
</dbReference>
<evidence type="ECO:0000256" key="7">
    <source>
        <dbReference type="SAM" id="Phobius"/>
    </source>
</evidence>
<evidence type="ECO:0000256" key="1">
    <source>
        <dbReference type="ARBA" id="ARBA00004141"/>
    </source>
</evidence>
<comment type="subcellular location">
    <subcellularLocation>
        <location evidence="1">Membrane</location>
        <topology evidence="1">Multi-pass membrane protein</topology>
    </subcellularLocation>
</comment>
<dbReference type="GO" id="GO:0005886">
    <property type="term" value="C:plasma membrane"/>
    <property type="evidence" value="ECO:0007669"/>
    <property type="project" value="TreeGrafter"/>
</dbReference>
<reference evidence="8 9" key="1">
    <citation type="submission" date="2018-07" db="EMBL/GenBank/DDBJ databases">
        <title>Mechanisms of high-level aminoglycoside resistance among Gram-negative pathogens in Brazil.</title>
        <authorList>
            <person name="Ballaben A.S."/>
            <person name="Darini A.L.C."/>
            <person name="Doi Y."/>
        </authorList>
    </citation>
    <scope>NUCLEOTIDE SEQUENCE [LARGE SCALE GENOMIC DNA]</scope>
    <source>
        <strain evidence="8 9">B2-305</strain>
    </source>
</reference>
<evidence type="ECO:0000256" key="3">
    <source>
        <dbReference type="ARBA" id="ARBA00022679"/>
    </source>
</evidence>
<keyword evidence="2" id="KW-0328">Glycosyltransferase</keyword>
<accession>A0A367LX32</accession>
<evidence type="ECO:0000313" key="8">
    <source>
        <dbReference type="EMBL" id="RCI69776.1"/>
    </source>
</evidence>
<protein>
    <submittedName>
        <fullName evidence="8">Glycosyltransferase</fullName>
    </submittedName>
</protein>
<dbReference type="InterPro" id="IPR050256">
    <property type="entry name" value="Glycosyltransferase_2"/>
</dbReference>
<gene>
    <name evidence="8" type="ORF">DT376_38145</name>
</gene>
<evidence type="ECO:0000256" key="4">
    <source>
        <dbReference type="ARBA" id="ARBA00022692"/>
    </source>
</evidence>
<comment type="caution">
    <text evidence="8">The sequence shown here is derived from an EMBL/GenBank/DDBJ whole genome shotgun (WGS) entry which is preliminary data.</text>
</comment>
<dbReference type="AlphaFoldDB" id="A0A367LX32"/>
<dbReference type="GO" id="GO:0016757">
    <property type="term" value="F:glycosyltransferase activity"/>
    <property type="evidence" value="ECO:0007669"/>
    <property type="project" value="UniProtKB-KW"/>
</dbReference>
<dbReference type="PANTHER" id="PTHR48090:SF1">
    <property type="entry name" value="PROPHAGE BACTOPRENOL GLUCOSYL TRANSFERASE HOMOLOG"/>
    <property type="match status" value="1"/>
</dbReference>
<keyword evidence="4 7" id="KW-0812">Transmembrane</keyword>
<dbReference type="PANTHER" id="PTHR48090">
    <property type="entry name" value="UNDECAPRENYL-PHOSPHATE 4-DEOXY-4-FORMAMIDO-L-ARABINOSE TRANSFERASE-RELATED"/>
    <property type="match status" value="1"/>
</dbReference>
<proteinExistence type="predicted"/>